<evidence type="ECO:0000256" key="1">
    <source>
        <dbReference type="SAM" id="MobiDB-lite"/>
    </source>
</evidence>
<dbReference type="Proteomes" id="UP001438707">
    <property type="component" value="Unassembled WGS sequence"/>
</dbReference>
<sequence>MALDGAGSFGFCQGARVPYRGGIEYGLEASKLVQGAERSKNSQATSKHRIWAANLSHNSSLLDVDLLLEVGNQGRSDSWIDRLSGRTTNGHQRKKRRGCPASNPAPLQHKNGNEALCFVRPH</sequence>
<organism evidence="2 3">
    <name type="scientific">Apatococcus lobatus</name>
    <dbReference type="NCBI Taxonomy" id="904363"/>
    <lineage>
        <taxon>Eukaryota</taxon>
        <taxon>Viridiplantae</taxon>
        <taxon>Chlorophyta</taxon>
        <taxon>core chlorophytes</taxon>
        <taxon>Trebouxiophyceae</taxon>
        <taxon>Chlorellales</taxon>
        <taxon>Chlorellaceae</taxon>
        <taxon>Apatococcus</taxon>
    </lineage>
</organism>
<dbReference type="AlphaFoldDB" id="A0AAW1SBK7"/>
<protein>
    <submittedName>
        <fullName evidence="2">Uncharacterized protein</fullName>
    </submittedName>
</protein>
<proteinExistence type="predicted"/>
<name>A0AAW1SBK7_9CHLO</name>
<dbReference type="EMBL" id="JALJOS010000002">
    <property type="protein sequence ID" value="KAK9843017.1"/>
    <property type="molecule type" value="Genomic_DNA"/>
</dbReference>
<gene>
    <name evidence="2" type="ORF">WJX74_005671</name>
</gene>
<comment type="caution">
    <text evidence="2">The sequence shown here is derived from an EMBL/GenBank/DDBJ whole genome shotgun (WGS) entry which is preliminary data.</text>
</comment>
<evidence type="ECO:0000313" key="2">
    <source>
        <dbReference type="EMBL" id="KAK9843017.1"/>
    </source>
</evidence>
<keyword evidence="3" id="KW-1185">Reference proteome</keyword>
<accession>A0AAW1SBK7</accession>
<evidence type="ECO:0000313" key="3">
    <source>
        <dbReference type="Proteomes" id="UP001438707"/>
    </source>
</evidence>
<feature type="region of interest" description="Disordered" evidence="1">
    <location>
        <begin position="78"/>
        <end position="114"/>
    </location>
</feature>
<reference evidence="2 3" key="1">
    <citation type="journal article" date="2024" name="Nat. Commun.">
        <title>Phylogenomics reveals the evolutionary origins of lichenization in chlorophyte algae.</title>
        <authorList>
            <person name="Puginier C."/>
            <person name="Libourel C."/>
            <person name="Otte J."/>
            <person name="Skaloud P."/>
            <person name="Haon M."/>
            <person name="Grisel S."/>
            <person name="Petersen M."/>
            <person name="Berrin J.G."/>
            <person name="Delaux P.M."/>
            <person name="Dal Grande F."/>
            <person name="Keller J."/>
        </authorList>
    </citation>
    <scope>NUCLEOTIDE SEQUENCE [LARGE SCALE GENOMIC DNA]</scope>
    <source>
        <strain evidence="2 3">SAG 2145</strain>
    </source>
</reference>